<reference evidence="2 3" key="1">
    <citation type="submission" date="2022-10" db="EMBL/GenBank/DDBJ databases">
        <title>Alteromonas sp. chi3 Genome sequencing.</title>
        <authorList>
            <person name="Park S."/>
        </authorList>
    </citation>
    <scope>NUCLEOTIDE SEQUENCE [LARGE SCALE GENOMIC DNA]</scope>
    <source>
        <strain evidence="3">chi3</strain>
    </source>
</reference>
<dbReference type="InterPro" id="IPR021307">
    <property type="entry name" value="DUF2884"/>
</dbReference>
<dbReference type="Proteomes" id="UP001218788">
    <property type="component" value="Unassembled WGS sequence"/>
</dbReference>
<protein>
    <submittedName>
        <fullName evidence="2">DUF2884 family protein</fullName>
    </submittedName>
</protein>
<dbReference type="EMBL" id="JAQQXP010000002">
    <property type="protein sequence ID" value="MDC8832287.1"/>
    <property type="molecule type" value="Genomic_DNA"/>
</dbReference>
<comment type="caution">
    <text evidence="2">The sequence shown here is derived from an EMBL/GenBank/DDBJ whole genome shotgun (WGS) entry which is preliminary data.</text>
</comment>
<dbReference type="RefSeq" id="WP_273642093.1">
    <property type="nucleotide sequence ID" value="NZ_JAQQXP010000002.1"/>
</dbReference>
<accession>A0ABT5L5F8</accession>
<keyword evidence="1" id="KW-0732">Signal</keyword>
<evidence type="ECO:0000313" key="2">
    <source>
        <dbReference type="EMBL" id="MDC8832287.1"/>
    </source>
</evidence>
<evidence type="ECO:0000256" key="1">
    <source>
        <dbReference type="SAM" id="SignalP"/>
    </source>
</evidence>
<name>A0ABT5L5F8_9ALTE</name>
<keyword evidence="3" id="KW-1185">Reference proteome</keyword>
<gene>
    <name evidence="2" type="ORF">OIK42_16140</name>
</gene>
<feature type="signal peptide" evidence="1">
    <location>
        <begin position="1"/>
        <end position="21"/>
    </location>
</feature>
<dbReference type="Pfam" id="PF11101">
    <property type="entry name" value="DUF2884"/>
    <property type="match status" value="1"/>
</dbReference>
<feature type="chain" id="PRO_5046075944" evidence="1">
    <location>
        <begin position="22"/>
        <end position="267"/>
    </location>
</feature>
<evidence type="ECO:0000313" key="3">
    <source>
        <dbReference type="Proteomes" id="UP001218788"/>
    </source>
</evidence>
<organism evidence="2 3">
    <name type="scientific">Alteromonas gilva</name>
    <dbReference type="NCBI Taxonomy" id="2987522"/>
    <lineage>
        <taxon>Bacteria</taxon>
        <taxon>Pseudomonadati</taxon>
        <taxon>Pseudomonadota</taxon>
        <taxon>Gammaproteobacteria</taxon>
        <taxon>Alteromonadales</taxon>
        <taxon>Alteromonadaceae</taxon>
        <taxon>Alteromonas/Salinimonas group</taxon>
        <taxon>Alteromonas</taxon>
    </lineage>
</organism>
<sequence length="267" mass="29669">MKTIATALLMTSALCAQPALAHIEIDNQCNMQLHGSVTYDHGDLTITTEDGEKVLITPAHQLYVDGQVISLNDDEQRWVTDYYTSIESAIPMTVEIARDGIKIASYAVTEVFSELLGADHELTDDFDELFIDLSAQIDERFFAADGTYRFDSTNLNGDWADAAWSEQLDSKIDDLVERSMGHFLMAIGRQMLFADGDMDDFAARMENFGETIEQRVEGEAEALESKADELCTVLAKADYAETRMQQNIAALKGLDLLETDGRSALQQ</sequence>
<proteinExistence type="predicted"/>